<organism evidence="7 8">
    <name type="scientific">Siminovitchia fordii</name>
    <dbReference type="NCBI Taxonomy" id="254759"/>
    <lineage>
        <taxon>Bacteria</taxon>
        <taxon>Bacillati</taxon>
        <taxon>Bacillota</taxon>
        <taxon>Bacilli</taxon>
        <taxon>Bacillales</taxon>
        <taxon>Bacillaceae</taxon>
        <taxon>Siminovitchia</taxon>
    </lineage>
</organism>
<feature type="transmembrane region" description="Helical" evidence="5">
    <location>
        <begin position="411"/>
        <end position="428"/>
    </location>
</feature>
<proteinExistence type="predicted"/>
<comment type="caution">
    <text evidence="7">The sequence shown here is derived from an EMBL/GenBank/DDBJ whole genome shotgun (WGS) entry which is preliminary data.</text>
</comment>
<feature type="transmembrane region" description="Helical" evidence="5">
    <location>
        <begin position="145"/>
        <end position="165"/>
    </location>
</feature>
<feature type="transmembrane region" description="Helical" evidence="5">
    <location>
        <begin position="229"/>
        <end position="248"/>
    </location>
</feature>
<feature type="transmembrane region" description="Helical" evidence="5">
    <location>
        <begin position="268"/>
        <end position="293"/>
    </location>
</feature>
<dbReference type="Pfam" id="PF00324">
    <property type="entry name" value="AA_permease"/>
    <property type="match status" value="1"/>
</dbReference>
<keyword evidence="3 5" id="KW-1133">Transmembrane helix</keyword>
<evidence type="ECO:0000313" key="8">
    <source>
        <dbReference type="Proteomes" id="UP000680279"/>
    </source>
</evidence>
<evidence type="ECO:0000313" key="7">
    <source>
        <dbReference type="EMBL" id="GIN22725.1"/>
    </source>
</evidence>
<feature type="domain" description="Amino acid permease/ SLC12A" evidence="6">
    <location>
        <begin position="28"/>
        <end position="377"/>
    </location>
</feature>
<sequence length="451" mass="49049">MQQEKMKRSLTLLPVVLFGFSFMALATVFSTYGVAAEISHGMVSGSYLLALVVMLFTAYSYGQMAKVVPSAGSAYAYTQKSINPSVGFMVGWAILMDYLFIPMVNYLLFGIFFSAAFPAIPSYVWILGMLLLVTFVNVKGIRLATMANAFISVSSILFILIFIGLSAKDILGGTGTGTIFNFEPFYNPDQSLSYIVAGAALLCFSFLGFDSATAFAEETINPKKTIPKAVIIITLVGGVIFMSVSYFAHNVWPDYTTFTDPDSAAHEIITFVGGKTLASIFLAVYFCTCFGSAMSSQASASRVLFAMGRDGQLPKFFGKLHRKYQTPINNILLISAVSLLSLVLSLTLVASFINFGAFIAFISVNVGVIVYYFVRKKERSVKGTILYLILPGLGAALDFWLLLNLDIHSKVLGSIWFALGIVYLFFLTKGFKQSPPQLSLDEGAAPSEETA</sequence>
<feature type="transmembrane region" description="Helical" evidence="5">
    <location>
        <begin position="386"/>
        <end position="405"/>
    </location>
</feature>
<dbReference type="Gene3D" id="1.20.1740.10">
    <property type="entry name" value="Amino acid/polyamine transporter I"/>
    <property type="match status" value="1"/>
</dbReference>
<feature type="transmembrane region" description="Helical" evidence="5">
    <location>
        <begin position="355"/>
        <end position="374"/>
    </location>
</feature>
<dbReference type="RefSeq" id="WP_018708034.1">
    <property type="nucleotide sequence ID" value="NZ_BOQT01000020.1"/>
</dbReference>
<feature type="transmembrane region" description="Helical" evidence="5">
    <location>
        <begin position="191"/>
        <end position="209"/>
    </location>
</feature>
<evidence type="ECO:0000256" key="2">
    <source>
        <dbReference type="ARBA" id="ARBA00022692"/>
    </source>
</evidence>
<keyword evidence="4 5" id="KW-0472">Membrane</keyword>
<dbReference type="EMBL" id="BOQT01000020">
    <property type="protein sequence ID" value="GIN22725.1"/>
    <property type="molecule type" value="Genomic_DNA"/>
</dbReference>
<dbReference type="PANTHER" id="PTHR42770:SF8">
    <property type="entry name" value="PUTRESCINE IMPORTER PUUP"/>
    <property type="match status" value="1"/>
</dbReference>
<feature type="transmembrane region" description="Helical" evidence="5">
    <location>
        <begin position="107"/>
        <end position="133"/>
    </location>
</feature>
<dbReference type="Proteomes" id="UP000680279">
    <property type="component" value="Unassembled WGS sequence"/>
</dbReference>
<evidence type="ECO:0000256" key="5">
    <source>
        <dbReference type="SAM" id="Phobius"/>
    </source>
</evidence>
<evidence type="ECO:0000256" key="3">
    <source>
        <dbReference type="ARBA" id="ARBA00022989"/>
    </source>
</evidence>
<dbReference type="InterPro" id="IPR050367">
    <property type="entry name" value="APC_superfamily"/>
</dbReference>
<dbReference type="PANTHER" id="PTHR42770">
    <property type="entry name" value="AMINO ACID TRANSPORTER-RELATED"/>
    <property type="match status" value="1"/>
</dbReference>
<name>A0ABQ4KC29_9BACI</name>
<evidence type="ECO:0000259" key="6">
    <source>
        <dbReference type="Pfam" id="PF00324"/>
    </source>
</evidence>
<feature type="transmembrane region" description="Helical" evidence="5">
    <location>
        <begin position="82"/>
        <end position="101"/>
    </location>
</feature>
<gene>
    <name evidence="7" type="ORF">J1TS3_38590</name>
</gene>
<keyword evidence="8" id="KW-1185">Reference proteome</keyword>
<reference evidence="7 8" key="1">
    <citation type="submission" date="2021-03" db="EMBL/GenBank/DDBJ databases">
        <title>Antimicrobial resistance genes in bacteria isolated from Japanese honey, and their potential for conferring macrolide and lincosamide resistance in the American foulbrood pathogen Paenibacillus larvae.</title>
        <authorList>
            <person name="Okamoto M."/>
            <person name="Kumagai M."/>
            <person name="Kanamori H."/>
            <person name="Takamatsu D."/>
        </authorList>
    </citation>
    <scope>NUCLEOTIDE SEQUENCE [LARGE SCALE GENOMIC DNA]</scope>
    <source>
        <strain evidence="7 8">J1TS3</strain>
    </source>
</reference>
<feature type="transmembrane region" description="Helical" evidence="5">
    <location>
        <begin position="12"/>
        <end position="35"/>
    </location>
</feature>
<protein>
    <submittedName>
        <fullName evidence="7">Amino acid permease</fullName>
    </submittedName>
</protein>
<keyword evidence="2 5" id="KW-0812">Transmembrane</keyword>
<comment type="subcellular location">
    <subcellularLocation>
        <location evidence="1">Membrane</location>
        <topology evidence="1">Multi-pass membrane protein</topology>
    </subcellularLocation>
</comment>
<evidence type="ECO:0000256" key="4">
    <source>
        <dbReference type="ARBA" id="ARBA00023136"/>
    </source>
</evidence>
<feature type="transmembrane region" description="Helical" evidence="5">
    <location>
        <begin position="328"/>
        <end position="349"/>
    </location>
</feature>
<evidence type="ECO:0000256" key="1">
    <source>
        <dbReference type="ARBA" id="ARBA00004141"/>
    </source>
</evidence>
<dbReference type="InterPro" id="IPR004841">
    <property type="entry name" value="AA-permease/SLC12A_dom"/>
</dbReference>
<dbReference type="PIRSF" id="PIRSF006060">
    <property type="entry name" value="AA_transporter"/>
    <property type="match status" value="1"/>
</dbReference>
<feature type="transmembrane region" description="Helical" evidence="5">
    <location>
        <begin position="41"/>
        <end position="61"/>
    </location>
</feature>
<accession>A0ABQ4KC29</accession>